<evidence type="ECO:0000313" key="3">
    <source>
        <dbReference type="Proteomes" id="UP000441455"/>
    </source>
</evidence>
<dbReference type="EMBL" id="VULN01000007">
    <property type="protein sequence ID" value="MSS82099.1"/>
    <property type="molecule type" value="Genomic_DNA"/>
</dbReference>
<dbReference type="RefSeq" id="WP_118287224.1">
    <property type="nucleotide sequence ID" value="NZ_CAMEFB010000066.1"/>
</dbReference>
<accession>A0A6N7VK76</accession>
<gene>
    <name evidence="2" type="ORF">FX155_05765</name>
</gene>
<feature type="compositionally biased region" description="Acidic residues" evidence="1">
    <location>
        <begin position="110"/>
        <end position="126"/>
    </location>
</feature>
<feature type="region of interest" description="Disordered" evidence="1">
    <location>
        <begin position="72"/>
        <end position="131"/>
    </location>
</feature>
<reference evidence="2 3" key="1">
    <citation type="submission" date="2019-08" db="EMBL/GenBank/DDBJ databases">
        <title>In-depth cultivation of the pig gut microbiome towards novel bacterial diversity and tailored functional studies.</title>
        <authorList>
            <person name="Wylensek D."/>
            <person name="Hitch T.C.A."/>
            <person name="Clavel T."/>
        </authorList>
    </citation>
    <scope>NUCLEOTIDE SEQUENCE [LARGE SCALE GENOMIC DNA]</scope>
    <source>
        <strain evidence="2 3">WCA-389-WT-5B</strain>
    </source>
</reference>
<organism evidence="2 3">
    <name type="scientific">Acidaminococcus fermentans</name>
    <dbReference type="NCBI Taxonomy" id="905"/>
    <lineage>
        <taxon>Bacteria</taxon>
        <taxon>Bacillati</taxon>
        <taxon>Bacillota</taxon>
        <taxon>Negativicutes</taxon>
        <taxon>Acidaminococcales</taxon>
        <taxon>Acidaminococcaceae</taxon>
        <taxon>Acidaminococcus</taxon>
    </lineage>
</organism>
<sequence>MKVEYNRQGAARKELVQAISAITGEKAKYLFLPTKAYRIGSIMVWKNGAMECEDGELFQKVVKELEARGFKPEETAAEQAATEETPEQEPVKETAEPDANPEPELSQETAELEEGTEPETAQEPEETPEKVDTLTISFPDDFTEEDFEKLQNLVASKAGLFKKALGTDDLTIIRSEGKINFPWFHEADGAKVQAYSRLVKALCQFAKNAKRVTAKEHEVPNEKYAFRCFLLRLGFIGKEYKDCRKILLEKLSGSAAFRNGGKKDAVSQ</sequence>
<dbReference type="Proteomes" id="UP000441455">
    <property type="component" value="Unassembled WGS sequence"/>
</dbReference>
<evidence type="ECO:0000256" key="1">
    <source>
        <dbReference type="SAM" id="MobiDB-lite"/>
    </source>
</evidence>
<dbReference type="OrthoDB" id="9775356at2"/>
<comment type="caution">
    <text evidence="2">The sequence shown here is derived from an EMBL/GenBank/DDBJ whole genome shotgun (WGS) entry which is preliminary data.</text>
</comment>
<dbReference type="AlphaFoldDB" id="A0A6N7VK76"/>
<evidence type="ECO:0000313" key="2">
    <source>
        <dbReference type="EMBL" id="MSS82099.1"/>
    </source>
</evidence>
<protein>
    <submittedName>
        <fullName evidence="2">Virulence</fullName>
    </submittedName>
</protein>
<name>A0A6N7VK76_ACIFE</name>
<proteinExistence type="predicted"/>